<evidence type="ECO:0000313" key="3">
    <source>
        <dbReference type="Proteomes" id="UP000256645"/>
    </source>
</evidence>
<dbReference type="EMBL" id="PDLM01000001">
    <property type="protein sequence ID" value="RDW88232.1"/>
    <property type="molecule type" value="Genomic_DNA"/>
</dbReference>
<dbReference type="AlphaFoldDB" id="A0A3D8SPL0"/>
<feature type="region of interest" description="Disordered" evidence="1">
    <location>
        <begin position="279"/>
        <end position="374"/>
    </location>
</feature>
<feature type="compositionally biased region" description="Polar residues" evidence="1">
    <location>
        <begin position="360"/>
        <end position="374"/>
    </location>
</feature>
<feature type="compositionally biased region" description="Polar residues" evidence="1">
    <location>
        <begin position="79"/>
        <end position="140"/>
    </location>
</feature>
<proteinExistence type="predicted"/>
<accession>A0A3D8SPL0</accession>
<dbReference type="OrthoDB" id="10336886at2759"/>
<protein>
    <submittedName>
        <fullName evidence="2">Uncharacterized protein</fullName>
    </submittedName>
</protein>
<comment type="caution">
    <text evidence="2">The sequence shown here is derived from an EMBL/GenBank/DDBJ whole genome shotgun (WGS) entry which is preliminary data.</text>
</comment>
<keyword evidence="3" id="KW-1185">Reference proteome</keyword>
<name>A0A3D8SPL0_9HELO</name>
<gene>
    <name evidence="2" type="ORF">BP6252_00264</name>
</gene>
<reference evidence="2 3" key="1">
    <citation type="journal article" date="2018" name="IMA Fungus">
        <title>IMA Genome-F 9: Draft genome sequence of Annulohypoxylon stygium, Aspergillus mulundensis, Berkeleyomyces basicola (syn. Thielaviopsis basicola), Ceratocystis smalleyi, two Cercospora beticola strains, Coleophoma cylindrospora, Fusarium fracticaudum, Phialophora cf. hyalina, and Morchella septimelata.</title>
        <authorList>
            <person name="Wingfield B.D."/>
            <person name="Bills G.F."/>
            <person name="Dong Y."/>
            <person name="Huang W."/>
            <person name="Nel W.J."/>
            <person name="Swalarsk-Parry B.S."/>
            <person name="Vaghefi N."/>
            <person name="Wilken P.M."/>
            <person name="An Z."/>
            <person name="de Beer Z.W."/>
            <person name="De Vos L."/>
            <person name="Chen L."/>
            <person name="Duong T.A."/>
            <person name="Gao Y."/>
            <person name="Hammerbacher A."/>
            <person name="Kikkert J.R."/>
            <person name="Li Y."/>
            <person name="Li H."/>
            <person name="Li K."/>
            <person name="Li Q."/>
            <person name="Liu X."/>
            <person name="Ma X."/>
            <person name="Naidoo K."/>
            <person name="Pethybridge S.J."/>
            <person name="Sun J."/>
            <person name="Steenkamp E.T."/>
            <person name="van der Nest M.A."/>
            <person name="van Wyk S."/>
            <person name="Wingfield M.J."/>
            <person name="Xiong C."/>
            <person name="Yue Q."/>
            <person name="Zhang X."/>
        </authorList>
    </citation>
    <scope>NUCLEOTIDE SEQUENCE [LARGE SCALE GENOMIC DNA]</scope>
    <source>
        <strain evidence="2 3">BP6252</strain>
    </source>
</reference>
<sequence length="567" mass="60228">MATKPKQQVLFTLGPNETASLTFHSDSHRKTYRVQGPCEIIALRIAPTTSYTSADTSDGGVSLTLDRAVRNNSESEISKPVINTNNNDVGTNMQPVQTTETSKPVITTKNNDVGTNVQPVQPTNETPKDAQATQASQNGQGIDANPDSGPSSLNHRGSAFVIPKPSPFAAAVIARMENYLREATPAADPAKLQSLLASLAQSSAAQNRAEVDSRPILPANGAVQDPKLVSQEHTNKAKNAVSHGSAASTKAQIYAPAKVHTGITKAPEPPAVKTCVQANSHAGPSVTGKSPSQKAASKAKTKTTSNAVVQGNGASTKAPAREAGAAKVATPPPSTATKRRTQTHDADAQNPAATRVSPAANIQPSNANPEQETASAAWTNVMRQLHTLNYDDEASTHAFWRQYLTYQKTHSGDGLQPLGLASEQLSIVLGADQHANNRLPASSQKCRIHNLFYARRTALRIINLGVLFQGGALTGWILGATAEHVLVVYKMEKQLGTFRPGSHTWAPAIYDKCGGSCGKDETSCANNWIEDVMVVGAGTIVDLVRRDVAFNVREKQRVLGTYGLYFT</sequence>
<evidence type="ECO:0000256" key="1">
    <source>
        <dbReference type="SAM" id="MobiDB-lite"/>
    </source>
</evidence>
<evidence type="ECO:0000313" key="2">
    <source>
        <dbReference type="EMBL" id="RDW88232.1"/>
    </source>
</evidence>
<dbReference type="Proteomes" id="UP000256645">
    <property type="component" value="Unassembled WGS sequence"/>
</dbReference>
<organism evidence="2 3">
    <name type="scientific">Coleophoma cylindrospora</name>
    <dbReference type="NCBI Taxonomy" id="1849047"/>
    <lineage>
        <taxon>Eukaryota</taxon>
        <taxon>Fungi</taxon>
        <taxon>Dikarya</taxon>
        <taxon>Ascomycota</taxon>
        <taxon>Pezizomycotina</taxon>
        <taxon>Leotiomycetes</taxon>
        <taxon>Helotiales</taxon>
        <taxon>Dermateaceae</taxon>
        <taxon>Coleophoma</taxon>
    </lineage>
</organism>
<feature type="compositionally biased region" description="Low complexity" evidence="1">
    <location>
        <begin position="289"/>
        <end position="307"/>
    </location>
</feature>
<feature type="region of interest" description="Disordered" evidence="1">
    <location>
        <begin position="79"/>
        <end position="159"/>
    </location>
</feature>